<gene>
    <name evidence="2" type="ORF">PG996_008061</name>
</gene>
<protein>
    <recommendedName>
        <fullName evidence="4">Secreted protein</fullName>
    </recommendedName>
</protein>
<name>A0ABR1V004_9PEZI</name>
<evidence type="ECO:0008006" key="4">
    <source>
        <dbReference type="Google" id="ProtNLM"/>
    </source>
</evidence>
<accession>A0ABR1V004</accession>
<sequence>MKLTPVITKSLASTAILLIGSNLGVAMAMPTKDRFQDDGAVDPPTVPVDEVVELCPNPDFQAIDDTVPCLNYTDPATPKGYGQRDTCMAMNIVRVTNDCEPDIPSNAHIIASAGESRLDEDIDDKTVAFRCRWPEVSPTHKYGHPTNAFHA</sequence>
<keyword evidence="1" id="KW-0732">Signal</keyword>
<feature type="signal peptide" evidence="1">
    <location>
        <begin position="1"/>
        <end position="28"/>
    </location>
</feature>
<reference evidence="2 3" key="1">
    <citation type="submission" date="2023-01" db="EMBL/GenBank/DDBJ databases">
        <title>Analysis of 21 Apiospora genomes using comparative genomics revels a genus with tremendous synthesis potential of carbohydrate active enzymes and secondary metabolites.</title>
        <authorList>
            <person name="Sorensen T."/>
        </authorList>
    </citation>
    <scope>NUCLEOTIDE SEQUENCE [LARGE SCALE GENOMIC DNA]</scope>
    <source>
        <strain evidence="2 3">CBS 83171</strain>
    </source>
</reference>
<proteinExistence type="predicted"/>
<evidence type="ECO:0000313" key="3">
    <source>
        <dbReference type="Proteomes" id="UP001446871"/>
    </source>
</evidence>
<evidence type="ECO:0000256" key="1">
    <source>
        <dbReference type="SAM" id="SignalP"/>
    </source>
</evidence>
<keyword evidence="3" id="KW-1185">Reference proteome</keyword>
<comment type="caution">
    <text evidence="2">The sequence shown here is derived from an EMBL/GenBank/DDBJ whole genome shotgun (WGS) entry which is preliminary data.</text>
</comment>
<dbReference type="EMBL" id="JAQQWM010000005">
    <property type="protein sequence ID" value="KAK8063409.1"/>
    <property type="molecule type" value="Genomic_DNA"/>
</dbReference>
<evidence type="ECO:0000313" key="2">
    <source>
        <dbReference type="EMBL" id="KAK8063409.1"/>
    </source>
</evidence>
<organism evidence="2 3">
    <name type="scientific">Apiospora saccharicola</name>
    <dbReference type="NCBI Taxonomy" id="335842"/>
    <lineage>
        <taxon>Eukaryota</taxon>
        <taxon>Fungi</taxon>
        <taxon>Dikarya</taxon>
        <taxon>Ascomycota</taxon>
        <taxon>Pezizomycotina</taxon>
        <taxon>Sordariomycetes</taxon>
        <taxon>Xylariomycetidae</taxon>
        <taxon>Amphisphaeriales</taxon>
        <taxon>Apiosporaceae</taxon>
        <taxon>Apiospora</taxon>
    </lineage>
</organism>
<dbReference type="Proteomes" id="UP001446871">
    <property type="component" value="Unassembled WGS sequence"/>
</dbReference>
<feature type="chain" id="PRO_5046539414" description="Secreted protein" evidence="1">
    <location>
        <begin position="29"/>
        <end position="151"/>
    </location>
</feature>